<dbReference type="InterPro" id="IPR050452">
    <property type="entry name" value="Metacaspase"/>
</dbReference>
<accession>A0A2P6PR12</accession>
<name>A0A2P6PR12_ROSCH</name>
<keyword evidence="5" id="KW-1185">Reference proteome</keyword>
<organism evidence="4 5">
    <name type="scientific">Rosa chinensis</name>
    <name type="common">China rose</name>
    <dbReference type="NCBI Taxonomy" id="74649"/>
    <lineage>
        <taxon>Eukaryota</taxon>
        <taxon>Viridiplantae</taxon>
        <taxon>Streptophyta</taxon>
        <taxon>Embryophyta</taxon>
        <taxon>Tracheophyta</taxon>
        <taxon>Spermatophyta</taxon>
        <taxon>Magnoliopsida</taxon>
        <taxon>eudicotyledons</taxon>
        <taxon>Gunneridae</taxon>
        <taxon>Pentapetalae</taxon>
        <taxon>rosids</taxon>
        <taxon>fabids</taxon>
        <taxon>Rosales</taxon>
        <taxon>Rosaceae</taxon>
        <taxon>Rosoideae</taxon>
        <taxon>Rosoideae incertae sedis</taxon>
        <taxon>Rosa</taxon>
    </lineage>
</organism>
<reference evidence="4 5" key="1">
    <citation type="journal article" date="2018" name="Nat. Genet.">
        <title>The Rosa genome provides new insights in the design of modern roses.</title>
        <authorList>
            <person name="Bendahmane M."/>
        </authorList>
    </citation>
    <scope>NUCLEOTIDE SEQUENCE [LARGE SCALE GENOMIC DNA]</scope>
    <source>
        <strain evidence="5">cv. Old Blush</strain>
    </source>
</reference>
<dbReference type="InterPro" id="IPR011600">
    <property type="entry name" value="Pept_C14_caspase"/>
</dbReference>
<sequence length="387" mass="43416">MGSTTMTTNCSNCKTRLPHLTSHSTSPIPRVTQYRCFCGYVNLIETTKPALAQHHHEGQQLQHSHRRRASSWINSHIKGSSPSSSSKNCKPLSPSSSSSSTSLIKSCGRKRALLCGVTYQERKYKLKGTYNDVNNMKHLLINTFCFPPDCIRILSEEEGQPKELTPTKKNIEKSLKWLVEGCQAGDSLVFYFSGHGLRQPDFKDDEVDGFDETICPLDFMEEGMILDNDINSTIVHPLKEGVTLHAIVDACHSGTILDLLYVYDHKGNKWKDNSPPSGARKSTSGGLAICISACEDDKMAADTTAFDRNVMNGAMTYTLIEIIKKHSSKGITYGELLDLMFDQIQRINGDRCLNSRILRKVFRHKIIQQPLLSSSEDFDVYKKKFLL</sequence>
<dbReference type="SUPFAM" id="SSF52129">
    <property type="entry name" value="Caspase-like"/>
    <property type="match status" value="1"/>
</dbReference>
<dbReference type="Gene3D" id="3.40.50.12660">
    <property type="match status" value="1"/>
</dbReference>
<comment type="caution">
    <text evidence="4">The sequence shown here is derived from an EMBL/GenBank/DDBJ whole genome shotgun (WGS) entry which is preliminary data.</text>
</comment>
<dbReference type="GO" id="GO:0004197">
    <property type="term" value="F:cysteine-type endopeptidase activity"/>
    <property type="evidence" value="ECO:0007669"/>
    <property type="project" value="InterPro"/>
</dbReference>
<protein>
    <submittedName>
        <fullName evidence="4">Putative Caspase-like domain-containing protein</fullName>
    </submittedName>
</protein>
<gene>
    <name evidence="4" type="ORF">RchiOBHm_Chr6g0271771</name>
</gene>
<dbReference type="OrthoDB" id="3223806at2759"/>
<proteinExistence type="inferred from homology"/>
<evidence type="ECO:0000313" key="5">
    <source>
        <dbReference type="Proteomes" id="UP000238479"/>
    </source>
</evidence>
<dbReference type="PANTHER" id="PTHR48104">
    <property type="entry name" value="METACASPASE-4"/>
    <property type="match status" value="1"/>
</dbReference>
<evidence type="ECO:0000259" key="3">
    <source>
        <dbReference type="Pfam" id="PF00656"/>
    </source>
</evidence>
<dbReference type="GO" id="GO:0006508">
    <property type="term" value="P:proteolysis"/>
    <property type="evidence" value="ECO:0007669"/>
    <property type="project" value="InterPro"/>
</dbReference>
<dbReference type="Proteomes" id="UP000238479">
    <property type="component" value="Chromosome 6"/>
</dbReference>
<dbReference type="STRING" id="74649.A0A2P6PR12"/>
<dbReference type="Pfam" id="PF00656">
    <property type="entry name" value="Peptidase_C14"/>
    <property type="match status" value="1"/>
</dbReference>
<dbReference type="PANTHER" id="PTHR48104:SF2">
    <property type="entry name" value="METACASPASE-1-LIKE ISOFORM X1"/>
    <property type="match status" value="1"/>
</dbReference>
<comment type="similarity">
    <text evidence="1">Belongs to the peptidase C14B family.</text>
</comment>
<evidence type="ECO:0000313" key="4">
    <source>
        <dbReference type="EMBL" id="PRQ24377.1"/>
    </source>
</evidence>
<dbReference type="GO" id="GO:0005737">
    <property type="term" value="C:cytoplasm"/>
    <property type="evidence" value="ECO:0007669"/>
    <property type="project" value="TreeGrafter"/>
</dbReference>
<dbReference type="Gramene" id="PRQ24377">
    <property type="protein sequence ID" value="PRQ24377"/>
    <property type="gene ID" value="RchiOBHm_Chr6g0271771"/>
</dbReference>
<dbReference type="AlphaFoldDB" id="A0A2P6PR12"/>
<feature type="domain" description="Peptidase C14 caspase" evidence="3">
    <location>
        <begin position="109"/>
        <end position="345"/>
    </location>
</feature>
<dbReference type="OMA" id="WEIPDIT"/>
<evidence type="ECO:0000256" key="2">
    <source>
        <dbReference type="SAM" id="MobiDB-lite"/>
    </source>
</evidence>
<feature type="region of interest" description="Disordered" evidence="2">
    <location>
        <begin position="75"/>
        <end position="102"/>
    </location>
</feature>
<dbReference type="InterPro" id="IPR029030">
    <property type="entry name" value="Caspase-like_dom_sf"/>
</dbReference>
<dbReference type="EMBL" id="PDCK01000044">
    <property type="protein sequence ID" value="PRQ24377.1"/>
    <property type="molecule type" value="Genomic_DNA"/>
</dbReference>
<evidence type="ECO:0000256" key="1">
    <source>
        <dbReference type="ARBA" id="ARBA00009005"/>
    </source>
</evidence>